<comment type="caution">
    <text evidence="2">The sequence shown here is derived from an EMBL/GenBank/DDBJ whole genome shotgun (WGS) entry which is preliminary data.</text>
</comment>
<evidence type="ECO:0000313" key="2">
    <source>
        <dbReference type="EMBL" id="KAF9970603.1"/>
    </source>
</evidence>
<gene>
    <name evidence="2" type="ORF">BGZ65_011013</name>
</gene>
<feature type="region of interest" description="Disordered" evidence="1">
    <location>
        <begin position="1"/>
        <end position="116"/>
    </location>
</feature>
<feature type="compositionally biased region" description="Polar residues" evidence="1">
    <location>
        <begin position="9"/>
        <end position="26"/>
    </location>
</feature>
<organism evidence="2 3">
    <name type="scientific">Modicella reniformis</name>
    <dbReference type="NCBI Taxonomy" id="1440133"/>
    <lineage>
        <taxon>Eukaryota</taxon>
        <taxon>Fungi</taxon>
        <taxon>Fungi incertae sedis</taxon>
        <taxon>Mucoromycota</taxon>
        <taxon>Mortierellomycotina</taxon>
        <taxon>Mortierellomycetes</taxon>
        <taxon>Mortierellales</taxon>
        <taxon>Mortierellaceae</taxon>
        <taxon>Modicella</taxon>
    </lineage>
</organism>
<evidence type="ECO:0000313" key="3">
    <source>
        <dbReference type="Proteomes" id="UP000749646"/>
    </source>
</evidence>
<evidence type="ECO:0000256" key="1">
    <source>
        <dbReference type="SAM" id="MobiDB-lite"/>
    </source>
</evidence>
<dbReference type="Proteomes" id="UP000749646">
    <property type="component" value="Unassembled WGS sequence"/>
</dbReference>
<proteinExistence type="predicted"/>
<reference evidence="2" key="1">
    <citation type="journal article" date="2020" name="Fungal Divers.">
        <title>Resolving the Mortierellaceae phylogeny through synthesis of multi-gene phylogenetics and phylogenomics.</title>
        <authorList>
            <person name="Vandepol N."/>
            <person name="Liber J."/>
            <person name="Desiro A."/>
            <person name="Na H."/>
            <person name="Kennedy M."/>
            <person name="Barry K."/>
            <person name="Grigoriev I.V."/>
            <person name="Miller A.N."/>
            <person name="O'Donnell K."/>
            <person name="Stajich J.E."/>
            <person name="Bonito G."/>
        </authorList>
    </citation>
    <scope>NUCLEOTIDE SEQUENCE</scope>
    <source>
        <strain evidence="2">MES-2147</strain>
    </source>
</reference>
<accession>A0A9P6M7W0</accession>
<dbReference type="EMBL" id="JAAAHW010004955">
    <property type="protein sequence ID" value="KAF9970603.1"/>
    <property type="molecule type" value="Genomic_DNA"/>
</dbReference>
<name>A0A9P6M7W0_9FUNG</name>
<sequence>MSNQRRTDSASTMPVTSNGAEPTTTDGFLVAIPSTGPVGSSLELPVQHTAEHDYTSSASSIRSSHHTHGHPEPLSLVERFGRRHGQDWPAQGPGNRCASCPGSRRPSRSKTRGDQRTSNLVVYKGIPSRPVMGSQVFQAARKSEAEIKAIKGERLREYYRSL</sequence>
<feature type="non-terminal residue" evidence="2">
    <location>
        <position position="162"/>
    </location>
</feature>
<dbReference type="AlphaFoldDB" id="A0A9P6M7W0"/>
<protein>
    <submittedName>
        <fullName evidence="2">Uncharacterized protein</fullName>
    </submittedName>
</protein>
<keyword evidence="3" id="KW-1185">Reference proteome</keyword>